<protein>
    <submittedName>
        <fullName evidence="2">Uncharacterized protein</fullName>
    </submittedName>
</protein>
<dbReference type="AlphaFoldDB" id="A0A409WBZ6"/>
<reference evidence="2 3" key="1">
    <citation type="journal article" date="2018" name="Evol. Lett.">
        <title>Horizontal gene cluster transfer increased hallucinogenic mushroom diversity.</title>
        <authorList>
            <person name="Reynolds H.T."/>
            <person name="Vijayakumar V."/>
            <person name="Gluck-Thaler E."/>
            <person name="Korotkin H.B."/>
            <person name="Matheny P.B."/>
            <person name="Slot J.C."/>
        </authorList>
    </citation>
    <scope>NUCLEOTIDE SEQUENCE [LARGE SCALE GENOMIC DNA]</scope>
    <source>
        <strain evidence="2 3">SRW20</strain>
    </source>
</reference>
<comment type="caution">
    <text evidence="2">The sequence shown here is derived from an EMBL/GenBank/DDBJ whole genome shotgun (WGS) entry which is preliminary data.</text>
</comment>
<accession>A0A409WBZ6</accession>
<name>A0A409WBZ6_9AGAR</name>
<feature type="region of interest" description="Disordered" evidence="1">
    <location>
        <begin position="1"/>
        <end position="28"/>
    </location>
</feature>
<dbReference type="InParanoid" id="A0A409WBZ6"/>
<dbReference type="Proteomes" id="UP000284706">
    <property type="component" value="Unassembled WGS sequence"/>
</dbReference>
<gene>
    <name evidence="2" type="ORF">CVT26_005381</name>
</gene>
<sequence>MKRAYPADDDDIQKSPQKKNAAERSSSQFPLRLSGIIFDGEATDHDVDGNPPAEVGQYVETSPPSVDLPPRSIRWSTEHDAYVYRLAKPFTFTYHRGTIEDLADFPEEPDCRAIFWGYRSSGQRPKLFLHPAVSPDPNDMDNTWPYEAWLLHNPEEGEMDYDRKDLWAVRVALSPVETDPEDFVDYEYDVQATIDEVYVREAFFDLPPKRIWRIEEEIEEYKQRASFSRYAH</sequence>
<evidence type="ECO:0000313" key="2">
    <source>
        <dbReference type="EMBL" id="PPQ76047.1"/>
    </source>
</evidence>
<keyword evidence="3" id="KW-1185">Reference proteome</keyword>
<dbReference type="EMBL" id="NHYE01005201">
    <property type="protein sequence ID" value="PPQ76047.1"/>
    <property type="molecule type" value="Genomic_DNA"/>
</dbReference>
<proteinExistence type="predicted"/>
<organism evidence="2 3">
    <name type="scientific">Gymnopilus dilepis</name>
    <dbReference type="NCBI Taxonomy" id="231916"/>
    <lineage>
        <taxon>Eukaryota</taxon>
        <taxon>Fungi</taxon>
        <taxon>Dikarya</taxon>
        <taxon>Basidiomycota</taxon>
        <taxon>Agaricomycotina</taxon>
        <taxon>Agaricomycetes</taxon>
        <taxon>Agaricomycetidae</taxon>
        <taxon>Agaricales</taxon>
        <taxon>Agaricineae</taxon>
        <taxon>Hymenogastraceae</taxon>
        <taxon>Gymnopilus</taxon>
    </lineage>
</organism>
<evidence type="ECO:0000256" key="1">
    <source>
        <dbReference type="SAM" id="MobiDB-lite"/>
    </source>
</evidence>
<evidence type="ECO:0000313" key="3">
    <source>
        <dbReference type="Proteomes" id="UP000284706"/>
    </source>
</evidence>